<gene>
    <name evidence="28 29 30" type="primary">LOC107222623</name>
</gene>
<feature type="binding site" evidence="20">
    <location>
        <position position="341"/>
    </location>
    <ligand>
        <name>Zn(2+)</name>
        <dbReference type="ChEBI" id="CHEBI:29105"/>
        <note>catalytic</note>
    </ligand>
</feature>
<evidence type="ECO:0000256" key="1">
    <source>
        <dbReference type="ARBA" id="ARBA00004606"/>
    </source>
</evidence>
<dbReference type="SUPFAM" id="SSF63737">
    <property type="entry name" value="Leukotriene A4 hydrolase N-terminal domain"/>
    <property type="match status" value="1"/>
</dbReference>
<dbReference type="AlphaFoldDB" id="A0A6J0BTA3"/>
<evidence type="ECO:0000313" key="28">
    <source>
        <dbReference type="RefSeq" id="XP_015517542.1"/>
    </source>
</evidence>
<feature type="domain" description="Aminopeptidase N-like N-terminal" evidence="26">
    <location>
        <begin position="47"/>
        <end position="238"/>
    </location>
</feature>
<evidence type="ECO:0000259" key="26">
    <source>
        <dbReference type="Pfam" id="PF17900"/>
    </source>
</evidence>
<dbReference type="InParanoid" id="A0A6J0BTA3"/>
<evidence type="ECO:0000256" key="11">
    <source>
        <dbReference type="ARBA" id="ARBA00022833"/>
    </source>
</evidence>
<evidence type="ECO:0000256" key="15">
    <source>
        <dbReference type="ARBA" id="ARBA00023136"/>
    </source>
</evidence>
<dbReference type="InterPro" id="IPR027268">
    <property type="entry name" value="Peptidase_M4/M1_CTD_sf"/>
</dbReference>
<dbReference type="GO" id="GO:0005886">
    <property type="term" value="C:plasma membrane"/>
    <property type="evidence" value="ECO:0007669"/>
    <property type="project" value="UniProtKB-SubCell"/>
</dbReference>
<feature type="site" description="Transition state stabilizer" evidence="21">
    <location>
        <position position="427"/>
    </location>
</feature>
<evidence type="ECO:0000313" key="29">
    <source>
        <dbReference type="RefSeq" id="XP_046588772.1"/>
    </source>
</evidence>
<comment type="subcellular location">
    <subcellularLocation>
        <location evidence="2">Cell membrane</location>
        <topology evidence="2">Lipid-anchor</topology>
        <topology evidence="2">GPI-anchor</topology>
    </subcellularLocation>
    <subcellularLocation>
        <location evidence="1">Membrane</location>
        <topology evidence="1">Single-pass type II membrane protein</topology>
    </subcellularLocation>
</comment>
<evidence type="ECO:0000256" key="3">
    <source>
        <dbReference type="ARBA" id="ARBA00010136"/>
    </source>
</evidence>
<dbReference type="Pfam" id="PF11838">
    <property type="entry name" value="ERAP1_C"/>
    <property type="match status" value="1"/>
</dbReference>
<keyword evidence="4 22" id="KW-0031">Aminopeptidase</keyword>
<dbReference type="FunFam" id="2.60.40.1730:FF:000012">
    <property type="entry name" value="Aminopeptidase N"/>
    <property type="match status" value="1"/>
</dbReference>
<dbReference type="InterPro" id="IPR034016">
    <property type="entry name" value="M1_APN-typ"/>
</dbReference>
<dbReference type="PRINTS" id="PR00756">
    <property type="entry name" value="ALADIPTASE"/>
</dbReference>
<dbReference type="GO" id="GO:0005615">
    <property type="term" value="C:extracellular space"/>
    <property type="evidence" value="ECO:0007669"/>
    <property type="project" value="TreeGrafter"/>
</dbReference>
<evidence type="ECO:0000313" key="30">
    <source>
        <dbReference type="RefSeq" id="XP_046588773.1"/>
    </source>
</evidence>
<evidence type="ECO:0000256" key="4">
    <source>
        <dbReference type="ARBA" id="ARBA00022438"/>
    </source>
</evidence>
<dbReference type="GO" id="GO:0042277">
    <property type="term" value="F:peptide binding"/>
    <property type="evidence" value="ECO:0007669"/>
    <property type="project" value="TreeGrafter"/>
</dbReference>
<evidence type="ECO:0000256" key="7">
    <source>
        <dbReference type="ARBA" id="ARBA00022670"/>
    </source>
</evidence>
<feature type="signal peptide" evidence="23">
    <location>
        <begin position="1"/>
        <end position="21"/>
    </location>
</feature>
<evidence type="ECO:0000256" key="8">
    <source>
        <dbReference type="ARBA" id="ARBA00022692"/>
    </source>
</evidence>
<organism evidence="27 28">
    <name type="scientific">Neodiprion lecontei</name>
    <name type="common">Redheaded pine sawfly</name>
    <dbReference type="NCBI Taxonomy" id="441921"/>
    <lineage>
        <taxon>Eukaryota</taxon>
        <taxon>Metazoa</taxon>
        <taxon>Ecdysozoa</taxon>
        <taxon>Arthropoda</taxon>
        <taxon>Hexapoda</taxon>
        <taxon>Insecta</taxon>
        <taxon>Pterygota</taxon>
        <taxon>Neoptera</taxon>
        <taxon>Endopterygota</taxon>
        <taxon>Hymenoptera</taxon>
        <taxon>Tenthredinoidea</taxon>
        <taxon>Diprionidae</taxon>
        <taxon>Diprioninae</taxon>
        <taxon>Neodiprion</taxon>
    </lineage>
</organism>
<dbReference type="RefSeq" id="XP_046588773.1">
    <property type="nucleotide sequence ID" value="XM_046732817.1"/>
</dbReference>
<dbReference type="InterPro" id="IPR014782">
    <property type="entry name" value="Peptidase_M1_dom"/>
</dbReference>
<keyword evidence="5" id="KW-1003">Cell membrane</keyword>
<keyword evidence="13" id="KW-1133">Transmembrane helix</keyword>
<keyword evidence="7 22" id="KW-0645">Protease</keyword>
<feature type="active site" description="Proton acceptor" evidence="19">
    <location>
        <position position="342"/>
    </location>
</feature>
<dbReference type="InterPro" id="IPR050344">
    <property type="entry name" value="Peptidase_M1_aminopeptidases"/>
</dbReference>
<dbReference type="GO" id="GO:0008270">
    <property type="term" value="F:zinc ion binding"/>
    <property type="evidence" value="ECO:0007669"/>
    <property type="project" value="UniProtKB-UniRule"/>
</dbReference>
<proteinExistence type="inferred from homology"/>
<name>A0A6J0BTA3_NEOLC</name>
<sequence length="972" mass="109764">MQNSGFLIATVVAVVVTLTWSTPLKFNENFPVDTSILIYRLPSTVIPNHYDLELVPLFTPDQEFTFTGQLNISISVVALTNVIIVHSANLNINQSATTLYNVANETFVAIATQTYDENREFWILSFTENLPLGNYRLYFSFGGELLTDMRGLYRSSYQIGNETRWLVATQFQATSARRAFPCFDEPGLKATFSVRLAHFTNQTALSNMPNISTSDADATIGGRVWTQFETTSVMSTYLLAFVISDFEKLSSEDGFFAIWSRSEAVDTGSWALETSQACYQVCLNILGEDPWPKIDQVAIPDFSAGAMENWGLITYRERLLLWQDGESSTTARETISSIISHEFAHIWFGNLVSPKWWDHLWFNEGFASFLEYRVPSLTTWIWRYAERAITDQQLPALITDSLETTRPMTNPVGSPDSIWSSFDNIAYAKSACVIRMLNRVMREDLFELALRNYLNQTAFGIFEPSELWEQMQIVADSNSALQNHMPITTIMESWTEQAGFPLVTVLRNYSTTVVAFSQERFFMNRNSPTADPEAQRWWIPITVALGTNPTRCNSAFIQPDWLRAQDKAIMMNGFANDTWVIANCQGIGFYRTNYDTQNWRMLIDYLKSTDYDQINAINRAILVDDSLNLARAGYIDYSIALDLLSYITNDLDFIVWRAAITDIRYLNTILVSSENYVSWQGFLHSLISNVTETLGWVPNTADDHPTRIHREQVLNLACQIDYPGARSAAESLFDLWITNPQLNPVDPDLRSVVYCWGVKTVPETTWDIMWNRFLTASLATEENLLLRGLACTENPEIIEKYLRLSITPNSGIRSQDTYTVFSAILNSGQNNVDILLNFIENYTADIAEFYGGMGDVNNMLISIAGRITNQQQLEKLQEVTSSEALGASSAVIQRTLQTANVNLEWISNYEPLIEEWLSEQGFISDSTAAPVVTTLPPDVETTTLESGAPVLTSSLFLISSFVAMAMSNYVIT</sequence>
<dbReference type="RefSeq" id="XP_015517542.1">
    <property type="nucleotide sequence ID" value="XM_015662056.1"/>
</dbReference>
<keyword evidence="14 22" id="KW-0482">Metalloprotease</keyword>
<dbReference type="GO" id="GO:0006508">
    <property type="term" value="P:proteolysis"/>
    <property type="evidence" value="ECO:0007669"/>
    <property type="project" value="UniProtKB-KW"/>
</dbReference>
<dbReference type="RefSeq" id="XP_046588772.1">
    <property type="nucleotide sequence ID" value="XM_046732816.1"/>
</dbReference>
<dbReference type="CDD" id="cd09601">
    <property type="entry name" value="M1_APN-Q_like"/>
    <property type="match status" value="1"/>
</dbReference>
<evidence type="ECO:0000256" key="18">
    <source>
        <dbReference type="ARBA" id="ARBA00023288"/>
    </source>
</evidence>
<dbReference type="PANTHER" id="PTHR11533">
    <property type="entry name" value="PROTEASE M1 ZINC METALLOPROTEASE"/>
    <property type="match status" value="1"/>
</dbReference>
<evidence type="ECO:0000256" key="23">
    <source>
        <dbReference type="SAM" id="SignalP"/>
    </source>
</evidence>
<keyword evidence="10 22" id="KW-0378">Hydrolase</keyword>
<comment type="cofactor">
    <cofactor evidence="20 22">
        <name>Zn(2+)</name>
        <dbReference type="ChEBI" id="CHEBI:29105"/>
    </cofactor>
    <text evidence="20 22">Binds 1 zinc ion per subunit.</text>
</comment>
<keyword evidence="12" id="KW-0735">Signal-anchor</keyword>
<keyword evidence="27" id="KW-1185">Reference proteome</keyword>
<evidence type="ECO:0000259" key="24">
    <source>
        <dbReference type="Pfam" id="PF01433"/>
    </source>
</evidence>
<dbReference type="Gene3D" id="1.25.50.20">
    <property type="match status" value="1"/>
</dbReference>
<dbReference type="GO" id="GO:0043171">
    <property type="term" value="P:peptide catabolic process"/>
    <property type="evidence" value="ECO:0007669"/>
    <property type="project" value="TreeGrafter"/>
</dbReference>
<dbReference type="Gene3D" id="2.60.40.1730">
    <property type="entry name" value="tricorn interacting facor f3 domain"/>
    <property type="match status" value="1"/>
</dbReference>
<keyword evidence="16" id="KW-1015">Disulfide bond</keyword>
<accession>A0A6J0BTA3</accession>
<evidence type="ECO:0000256" key="9">
    <source>
        <dbReference type="ARBA" id="ARBA00022723"/>
    </source>
</evidence>
<dbReference type="GO" id="GO:0005737">
    <property type="term" value="C:cytoplasm"/>
    <property type="evidence" value="ECO:0007669"/>
    <property type="project" value="TreeGrafter"/>
</dbReference>
<dbReference type="InterPro" id="IPR001930">
    <property type="entry name" value="Peptidase_M1"/>
</dbReference>
<evidence type="ECO:0000256" key="6">
    <source>
        <dbReference type="ARBA" id="ARBA00022622"/>
    </source>
</evidence>
<keyword evidence="11 20" id="KW-0862">Zinc</keyword>
<feature type="domain" description="Peptidase M1 membrane alanine aminopeptidase" evidence="24">
    <location>
        <begin position="289"/>
        <end position="494"/>
    </location>
</feature>
<feature type="binding site" evidence="20">
    <location>
        <position position="345"/>
    </location>
    <ligand>
        <name>Zn(2+)</name>
        <dbReference type="ChEBI" id="CHEBI:29105"/>
        <note>catalytic</note>
    </ligand>
</feature>
<evidence type="ECO:0000256" key="14">
    <source>
        <dbReference type="ARBA" id="ARBA00023049"/>
    </source>
</evidence>
<dbReference type="Proteomes" id="UP000829291">
    <property type="component" value="Chromosome 2"/>
</dbReference>
<evidence type="ECO:0000256" key="19">
    <source>
        <dbReference type="PIRSR" id="PIRSR634016-1"/>
    </source>
</evidence>
<evidence type="ECO:0000256" key="16">
    <source>
        <dbReference type="ARBA" id="ARBA00023157"/>
    </source>
</evidence>
<dbReference type="SUPFAM" id="SSF55486">
    <property type="entry name" value="Metalloproteases ('zincins'), catalytic domain"/>
    <property type="match status" value="1"/>
</dbReference>
<keyword evidence="23" id="KW-0732">Signal</keyword>
<keyword evidence="18" id="KW-0449">Lipoprotein</keyword>
<evidence type="ECO:0000256" key="17">
    <source>
        <dbReference type="ARBA" id="ARBA00023180"/>
    </source>
</evidence>
<evidence type="ECO:0000256" key="5">
    <source>
        <dbReference type="ARBA" id="ARBA00022475"/>
    </source>
</evidence>
<protein>
    <recommendedName>
        <fullName evidence="22">Aminopeptidase</fullName>
        <ecNumber evidence="22">3.4.11.-</ecNumber>
    </recommendedName>
</protein>
<keyword evidence="15" id="KW-0472">Membrane</keyword>
<dbReference type="InterPro" id="IPR042097">
    <property type="entry name" value="Aminopeptidase_N-like_N_sf"/>
</dbReference>
<keyword evidence="9 20" id="KW-0479">Metal-binding</keyword>
<evidence type="ECO:0000256" key="21">
    <source>
        <dbReference type="PIRSR" id="PIRSR634016-4"/>
    </source>
</evidence>
<evidence type="ECO:0000259" key="25">
    <source>
        <dbReference type="Pfam" id="PF11838"/>
    </source>
</evidence>
<dbReference type="InterPro" id="IPR024571">
    <property type="entry name" value="ERAP1-like_C_dom"/>
</dbReference>
<evidence type="ECO:0000256" key="10">
    <source>
        <dbReference type="ARBA" id="ARBA00022801"/>
    </source>
</evidence>
<dbReference type="KEGG" id="nlo:107222623"/>
<dbReference type="Pfam" id="PF17900">
    <property type="entry name" value="Peptidase_M1_N"/>
    <property type="match status" value="1"/>
</dbReference>
<reference evidence="28" key="1">
    <citation type="submission" date="2025-04" db="UniProtKB">
        <authorList>
            <consortium name="RefSeq"/>
        </authorList>
    </citation>
    <scope>IDENTIFICATION</scope>
    <source>
        <tissue evidence="29 30">Thorax and Abdomen</tissue>
        <tissue evidence="28">Whole body</tissue>
    </source>
</reference>
<keyword evidence="8" id="KW-0812">Transmembrane</keyword>
<feature type="chain" id="PRO_5026995938" description="Aminopeptidase" evidence="23">
    <location>
        <begin position="22"/>
        <end position="972"/>
    </location>
</feature>
<dbReference type="PANTHER" id="PTHR11533:SF290">
    <property type="entry name" value="AMINOPEPTIDASE"/>
    <property type="match status" value="1"/>
</dbReference>
<dbReference type="OrthoDB" id="10031169at2759"/>
<evidence type="ECO:0000256" key="22">
    <source>
        <dbReference type="RuleBase" id="RU364040"/>
    </source>
</evidence>
<dbReference type="GO" id="GO:0098552">
    <property type="term" value="C:side of membrane"/>
    <property type="evidence" value="ECO:0007669"/>
    <property type="project" value="UniProtKB-KW"/>
</dbReference>
<dbReference type="InterPro" id="IPR045357">
    <property type="entry name" value="Aminopeptidase_N-like_N"/>
</dbReference>
<comment type="similarity">
    <text evidence="3 22">Belongs to the peptidase M1 family.</text>
</comment>
<dbReference type="GO" id="GO:0070006">
    <property type="term" value="F:metalloaminopeptidase activity"/>
    <property type="evidence" value="ECO:0007669"/>
    <property type="project" value="TreeGrafter"/>
</dbReference>
<dbReference type="Pfam" id="PF01433">
    <property type="entry name" value="Peptidase_M1"/>
    <property type="match status" value="1"/>
</dbReference>
<evidence type="ECO:0000256" key="20">
    <source>
        <dbReference type="PIRSR" id="PIRSR634016-3"/>
    </source>
</evidence>
<dbReference type="Gene3D" id="1.10.390.10">
    <property type="entry name" value="Neutral Protease Domain 2"/>
    <property type="match status" value="1"/>
</dbReference>
<evidence type="ECO:0000313" key="27">
    <source>
        <dbReference type="Proteomes" id="UP000829291"/>
    </source>
</evidence>
<keyword evidence="6" id="KW-0336">GPI-anchor</keyword>
<evidence type="ECO:0000256" key="12">
    <source>
        <dbReference type="ARBA" id="ARBA00022968"/>
    </source>
</evidence>
<dbReference type="GeneID" id="107222623"/>
<dbReference type="EC" id="3.4.11.-" evidence="22"/>
<keyword evidence="17" id="KW-0325">Glycoprotein</keyword>
<evidence type="ECO:0000256" key="2">
    <source>
        <dbReference type="ARBA" id="ARBA00004609"/>
    </source>
</evidence>
<feature type="binding site" evidence="20">
    <location>
        <position position="364"/>
    </location>
    <ligand>
        <name>Zn(2+)</name>
        <dbReference type="ChEBI" id="CHEBI:29105"/>
        <note>catalytic</note>
    </ligand>
</feature>
<feature type="domain" description="ERAP1-like C-terminal" evidence="25">
    <location>
        <begin position="579"/>
        <end position="898"/>
    </location>
</feature>
<dbReference type="FunFam" id="1.10.390.10:FF:000013">
    <property type="entry name" value="Aminopeptidase N"/>
    <property type="match status" value="1"/>
</dbReference>
<dbReference type="FunFam" id="1.25.50.20:FF:000001">
    <property type="entry name" value="Aminopeptidase"/>
    <property type="match status" value="1"/>
</dbReference>
<evidence type="ECO:0000256" key="13">
    <source>
        <dbReference type="ARBA" id="ARBA00022989"/>
    </source>
</evidence>
<dbReference type="Gene3D" id="2.60.40.1910">
    <property type="match status" value="1"/>
</dbReference>